<evidence type="ECO:0000313" key="6">
    <source>
        <dbReference type="Proteomes" id="UP001205843"/>
    </source>
</evidence>
<feature type="chain" id="PRO_5041993178" evidence="3">
    <location>
        <begin position="26"/>
        <end position="403"/>
    </location>
</feature>
<dbReference type="InterPro" id="IPR028082">
    <property type="entry name" value="Peripla_BP_I"/>
</dbReference>
<keyword evidence="6" id="KW-1185">Reference proteome</keyword>
<comment type="caution">
    <text evidence="5">The sequence shown here is derived from an EMBL/GenBank/DDBJ whole genome shotgun (WGS) entry which is preliminary data.</text>
</comment>
<reference evidence="5" key="1">
    <citation type="submission" date="2022-03" db="EMBL/GenBank/DDBJ databases">
        <title>Genomic Encyclopedia of Type Strains, Phase III (KMG-III): the genomes of soil and plant-associated and newly described type strains.</title>
        <authorList>
            <person name="Whitman W."/>
        </authorList>
    </citation>
    <scope>NUCLEOTIDE SEQUENCE</scope>
    <source>
        <strain evidence="5">ANL 6-2</strain>
    </source>
</reference>
<gene>
    <name evidence="5" type="ORF">J2T57_003116</name>
</gene>
<dbReference type="Proteomes" id="UP001205843">
    <property type="component" value="Unassembled WGS sequence"/>
</dbReference>
<dbReference type="RefSeq" id="WP_253480355.1">
    <property type="nucleotide sequence ID" value="NZ_JALJXV010000007.1"/>
</dbReference>
<dbReference type="InterPro" id="IPR051010">
    <property type="entry name" value="BCAA_transport"/>
</dbReference>
<accession>A0AAE3G511</accession>
<feature type="signal peptide" evidence="3">
    <location>
        <begin position="1"/>
        <end position="25"/>
    </location>
</feature>
<dbReference type="AlphaFoldDB" id="A0AAE3G511"/>
<keyword evidence="2 3" id="KW-0732">Signal</keyword>
<organism evidence="5 6">
    <name type="scientific">Natronocella acetinitrilica</name>
    <dbReference type="NCBI Taxonomy" id="414046"/>
    <lineage>
        <taxon>Bacteria</taxon>
        <taxon>Pseudomonadati</taxon>
        <taxon>Pseudomonadota</taxon>
        <taxon>Gammaproteobacteria</taxon>
        <taxon>Chromatiales</taxon>
        <taxon>Ectothiorhodospiraceae</taxon>
        <taxon>Natronocella</taxon>
    </lineage>
</organism>
<evidence type="ECO:0000256" key="3">
    <source>
        <dbReference type="SAM" id="SignalP"/>
    </source>
</evidence>
<evidence type="ECO:0000256" key="2">
    <source>
        <dbReference type="ARBA" id="ARBA00022729"/>
    </source>
</evidence>
<comment type="similarity">
    <text evidence="1">Belongs to the leucine-binding protein family.</text>
</comment>
<sequence>MFRRVGIAVGLGLCAILATPGTTLAFSNNEIHIAVVTDIGGSFSDVAGTGATVAADLAIEDVGGRIGRTPIHLSTVDHRNDPTIAAEAVRTLHAQRPISVIAELGGTDVSLPLQTLADELGIAALHSGSLTSALTGEACSPNAVHWGYDTYSLGSVISSQIFSNSWHLWTILTPEGDVGDGFRDDLTRRIHASGGFVTDVVRYPFGALDLTEALIAAENGEGEAIAVATAGEDLTNMLRQMYERGLNRSDKGVAIINMSVHDVQALGLYVTTGLEFTVPFYWDHDDQTRAFAQRFWNRAGTFPSAVHAAVYSSVRSYLQAADAVRTDNPERVIGRMRETPVNDFFGRGGEIRPDGRLMHPKYRVRVKTARESQGIGDYLDVIEEIPADAAFPPLSQSACPLLG</sequence>
<dbReference type="PANTHER" id="PTHR30483:SF6">
    <property type="entry name" value="PERIPLASMIC BINDING PROTEIN OF ABC TRANSPORTER FOR NATURAL AMINO ACIDS"/>
    <property type="match status" value="1"/>
</dbReference>
<feature type="domain" description="Leucine-binding protein" evidence="4">
    <location>
        <begin position="30"/>
        <end position="368"/>
    </location>
</feature>
<dbReference type="SUPFAM" id="SSF53822">
    <property type="entry name" value="Periplasmic binding protein-like I"/>
    <property type="match status" value="1"/>
</dbReference>
<evidence type="ECO:0000256" key="1">
    <source>
        <dbReference type="ARBA" id="ARBA00010062"/>
    </source>
</evidence>
<protein>
    <submittedName>
        <fullName evidence="5">Branched-chain amino acid transport system substrate-binding protein</fullName>
    </submittedName>
</protein>
<dbReference type="Pfam" id="PF13458">
    <property type="entry name" value="Peripla_BP_6"/>
    <property type="match status" value="1"/>
</dbReference>
<evidence type="ECO:0000259" key="4">
    <source>
        <dbReference type="Pfam" id="PF13458"/>
    </source>
</evidence>
<evidence type="ECO:0000313" key="5">
    <source>
        <dbReference type="EMBL" id="MCP1675961.1"/>
    </source>
</evidence>
<dbReference type="EMBL" id="JALJXV010000007">
    <property type="protein sequence ID" value="MCP1675961.1"/>
    <property type="molecule type" value="Genomic_DNA"/>
</dbReference>
<proteinExistence type="inferred from homology"/>
<name>A0AAE3G511_9GAMM</name>
<dbReference type="Gene3D" id="3.40.50.2300">
    <property type="match status" value="2"/>
</dbReference>
<dbReference type="PANTHER" id="PTHR30483">
    <property type="entry name" value="LEUCINE-SPECIFIC-BINDING PROTEIN"/>
    <property type="match status" value="1"/>
</dbReference>
<dbReference type="InterPro" id="IPR028081">
    <property type="entry name" value="Leu-bd"/>
</dbReference>